<sequence length="644" mass="73151">MTLRCQDVPTLKDTVQKPLAMQVQSHKIGFMLYWNKFSELSSDVWILTFIEGELQGKTRLAAIARRFQELSDIPCHRHDFLIVPQNSDIENGILVIGDNLEMLPWVKDIQVYHIGTDILVKWHYDEVSCKPVKFLVMLLNLKYEKFADTFAMNTSTVLFNNCSPNESYHIRITWKLQRKRTLSSEYVVGLENVKYGWQPPTLNLVGSETSILLSWDAIDPHIDFYTVIMFEHGLIKNVVHLDPQTTNMKINNTNPCTQYEFSVGAKSIASNQFYDFGQITYAGGLPPKPQVTYLGGSRVHVKWTTNGLCKPDRIHIHLRAPAHHMAPVVVTGTEDFIVVTGVKQCTMYTIQLSFSFLNGQEYLSEPVRMTFFSDGLSKIGPQLTLGESGSLLVQWLLHPDCIADRTTVTVETNGMGIKDYHVYGHHPWIQLNDLEPCAFYTVYVTIQSLDGFILQTNSSEINTFMNKFEFVNMKTYIRDGELLAQWEPTGTCHMLGYRIDLANPIARVTKYYLTNETKYSVSIDGCTKTCQILISVISVNTMAPITAMITVRPDQVPDQPHPPFVRRDGSILFISWTNSDQTSAIKSYKLFVTDAMNETKIFKVQHPRNSKLLEGIKKDAVYKVNLRAVNEEGESKSSVIVQPG</sequence>
<dbReference type="InterPro" id="IPR050991">
    <property type="entry name" value="ECM_Regulatory_Proteins"/>
</dbReference>
<accession>A0A8S9YW83</accession>
<keyword evidence="1" id="KW-0677">Repeat</keyword>
<dbReference type="AlphaFoldDB" id="A0A8S9YW83"/>
<organism evidence="3 4">
    <name type="scientific">Paragonimus skrjabini miyazakii</name>
    <dbReference type="NCBI Taxonomy" id="59628"/>
    <lineage>
        <taxon>Eukaryota</taxon>
        <taxon>Metazoa</taxon>
        <taxon>Spiralia</taxon>
        <taxon>Lophotrochozoa</taxon>
        <taxon>Platyhelminthes</taxon>
        <taxon>Trematoda</taxon>
        <taxon>Digenea</taxon>
        <taxon>Plagiorchiida</taxon>
        <taxon>Troglotremata</taxon>
        <taxon>Troglotrematidae</taxon>
        <taxon>Paragonimus</taxon>
    </lineage>
</organism>
<evidence type="ECO:0000256" key="1">
    <source>
        <dbReference type="ARBA" id="ARBA00022737"/>
    </source>
</evidence>
<evidence type="ECO:0000259" key="2">
    <source>
        <dbReference type="PROSITE" id="PS50853"/>
    </source>
</evidence>
<dbReference type="Pfam" id="PF00041">
    <property type="entry name" value="fn3"/>
    <property type="match status" value="1"/>
</dbReference>
<gene>
    <name evidence="3" type="ORF">EG68_03883</name>
</gene>
<reference evidence="3" key="1">
    <citation type="submission" date="2019-07" db="EMBL/GenBank/DDBJ databases">
        <title>Annotation for the trematode Paragonimus miyazaki's.</title>
        <authorList>
            <person name="Choi Y.-J."/>
        </authorList>
    </citation>
    <scope>NUCLEOTIDE SEQUENCE</scope>
    <source>
        <strain evidence="3">Japan</strain>
    </source>
</reference>
<dbReference type="PROSITE" id="PS50853">
    <property type="entry name" value="FN3"/>
    <property type="match status" value="2"/>
</dbReference>
<evidence type="ECO:0000313" key="3">
    <source>
        <dbReference type="EMBL" id="KAF7258892.1"/>
    </source>
</evidence>
<evidence type="ECO:0000313" key="4">
    <source>
        <dbReference type="Proteomes" id="UP000822476"/>
    </source>
</evidence>
<name>A0A8S9YW83_9TREM</name>
<dbReference type="InterPro" id="IPR013783">
    <property type="entry name" value="Ig-like_fold"/>
</dbReference>
<feature type="domain" description="Fibronectin type-III" evidence="2">
    <location>
        <begin position="196"/>
        <end position="288"/>
    </location>
</feature>
<dbReference type="InterPro" id="IPR036116">
    <property type="entry name" value="FN3_sf"/>
</dbReference>
<dbReference type="PANTHER" id="PTHR46708:SF2">
    <property type="entry name" value="FIBRONECTIN TYPE-III DOMAIN-CONTAINING PROTEIN"/>
    <property type="match status" value="1"/>
</dbReference>
<proteinExistence type="predicted"/>
<protein>
    <recommendedName>
        <fullName evidence="2">Fibronectin type-III domain-containing protein</fullName>
    </recommendedName>
</protein>
<comment type="caution">
    <text evidence="3">The sequence shown here is derived from an EMBL/GenBank/DDBJ whole genome shotgun (WGS) entry which is preliminary data.</text>
</comment>
<dbReference type="Gene3D" id="2.60.40.10">
    <property type="entry name" value="Immunoglobulins"/>
    <property type="match status" value="2"/>
</dbReference>
<feature type="domain" description="Fibronectin type-III" evidence="2">
    <location>
        <begin position="556"/>
        <end position="644"/>
    </location>
</feature>
<dbReference type="OrthoDB" id="261433at2759"/>
<dbReference type="EMBL" id="JTDE01001478">
    <property type="protein sequence ID" value="KAF7258892.1"/>
    <property type="molecule type" value="Genomic_DNA"/>
</dbReference>
<dbReference type="PANTHER" id="PTHR46708">
    <property type="entry name" value="TENASCIN"/>
    <property type="match status" value="1"/>
</dbReference>
<dbReference type="SMART" id="SM00060">
    <property type="entry name" value="FN3"/>
    <property type="match status" value="3"/>
</dbReference>
<dbReference type="InterPro" id="IPR003961">
    <property type="entry name" value="FN3_dom"/>
</dbReference>
<keyword evidence="4" id="KW-1185">Reference proteome</keyword>
<dbReference type="Proteomes" id="UP000822476">
    <property type="component" value="Unassembled WGS sequence"/>
</dbReference>
<dbReference type="CDD" id="cd00063">
    <property type="entry name" value="FN3"/>
    <property type="match status" value="2"/>
</dbReference>
<dbReference type="SUPFAM" id="SSF49265">
    <property type="entry name" value="Fibronectin type III"/>
    <property type="match status" value="3"/>
</dbReference>